<dbReference type="Proteomes" id="UP000825483">
    <property type="component" value="Unassembled WGS sequence"/>
</dbReference>
<gene>
    <name evidence="1" type="ORF">PRLR5076_29820</name>
    <name evidence="2" type="ORF">PRLR5076_29860</name>
</gene>
<dbReference type="RefSeq" id="WP_223926610.1">
    <property type="nucleotide sequence ID" value="NZ_BPTU01000002.1"/>
</dbReference>
<proteinExistence type="predicted"/>
<dbReference type="AlphaFoldDB" id="A0A9R1CZK2"/>
<protein>
    <submittedName>
        <fullName evidence="2">Uncharacterized protein</fullName>
    </submittedName>
</protein>
<keyword evidence="3" id="KW-1185">Reference proteome</keyword>
<evidence type="ECO:0000313" key="3">
    <source>
        <dbReference type="Proteomes" id="UP000825483"/>
    </source>
</evidence>
<dbReference type="EMBL" id="BPUB01000002">
    <property type="protein sequence ID" value="GJG60131.1"/>
    <property type="molecule type" value="Genomic_DNA"/>
</dbReference>
<evidence type="ECO:0000313" key="1">
    <source>
        <dbReference type="EMBL" id="GJG60131.1"/>
    </source>
</evidence>
<reference evidence="2" key="1">
    <citation type="journal article" date="2022" name="Int. J. Syst. Evol. Microbiol.">
        <title>Prevotella lacticifex sp. nov., isolated from the rumen of cows.</title>
        <authorList>
            <person name="Shinkai T."/>
            <person name="Ikeyama N."/>
            <person name="Kumagai M."/>
            <person name="Ohmori H."/>
            <person name="Sakamoto M."/>
            <person name="Ohkuma M."/>
            <person name="Mitsumori M."/>
        </authorList>
    </citation>
    <scope>NUCLEOTIDE SEQUENCE</scope>
    <source>
        <strain evidence="2">R5076</strain>
    </source>
</reference>
<evidence type="ECO:0000313" key="2">
    <source>
        <dbReference type="EMBL" id="GJG60135.1"/>
    </source>
</evidence>
<dbReference type="GeneID" id="72465822"/>
<accession>A0A9R1CZK2</accession>
<sequence>MTDFDYMLEGMTRDLAVMLMERRKMPMTDALDTLYNSETYEKLSDPRSGLYFQAPGYVYDFLDKEIEYGRME</sequence>
<comment type="caution">
    <text evidence="2">The sequence shown here is derived from an EMBL/GenBank/DDBJ whole genome shotgun (WGS) entry which is preliminary data.</text>
</comment>
<name>A0A9R1CZK2_9BACT</name>
<organism evidence="2 3">
    <name type="scientific">Prevotella lacticifex</name>
    <dbReference type="NCBI Taxonomy" id="2854755"/>
    <lineage>
        <taxon>Bacteria</taxon>
        <taxon>Pseudomonadati</taxon>
        <taxon>Bacteroidota</taxon>
        <taxon>Bacteroidia</taxon>
        <taxon>Bacteroidales</taxon>
        <taxon>Prevotellaceae</taxon>
        <taxon>Prevotella</taxon>
    </lineage>
</organism>
<dbReference type="EMBL" id="BPUB01000002">
    <property type="protein sequence ID" value="GJG60135.1"/>
    <property type="molecule type" value="Genomic_DNA"/>
</dbReference>